<evidence type="ECO:0000313" key="1">
    <source>
        <dbReference type="EMBL" id="ALM74192.1"/>
    </source>
</evidence>
<gene>
    <name evidence="1" type="ORF">TBCH5v1_0214</name>
</gene>
<dbReference type="GeneID" id="26135507"/>
<sequence length="356" mass="40390">MREIEKLIKERKIKDAIEVALKMENTILKLEVLAYILRSVDNRDHQEFIFSQMFEVAESLDRPQDKAVAHAILAYSAYVMGKEKVDEHLFQKAVDVAKSLPHPSWKADALADIAYYMAKADLFEESFKTFLLAYNTIKSSKEPYSITVSVLSNIAKRLVRAGDSIPNSLSIQFYSLAKEIYQSIRFMTQAKLVNEKIEFVQNVLKRKNLAIAEFLGKGDIEKAITSIRYLDPKERVLGLLEISYWLILHDKPELARKILTDAFNMMLTGKFKPNDMELVRVAQKFMKIGLLEDALILAGIIEDRVKASEVLGDIALTYARFGKKEKALSIAEGIQNETVKSRVLKALKGEGDVGHE</sequence>
<dbReference type="RefSeq" id="WP_056933174.1">
    <property type="nucleotide sequence ID" value="NZ_CP013050.1"/>
</dbReference>
<proteinExistence type="predicted"/>
<dbReference type="PATRIC" id="fig|55802.8.peg.211"/>
<dbReference type="Gene3D" id="1.25.40.10">
    <property type="entry name" value="Tetratricopeptide repeat domain"/>
    <property type="match status" value="1"/>
</dbReference>
<accession>A0A0S1X8Z5</accession>
<name>A0A0S1X8Z5_THEBA</name>
<organism evidence="1 2">
    <name type="scientific">Thermococcus barophilus</name>
    <dbReference type="NCBI Taxonomy" id="55802"/>
    <lineage>
        <taxon>Archaea</taxon>
        <taxon>Methanobacteriati</taxon>
        <taxon>Methanobacteriota</taxon>
        <taxon>Thermococci</taxon>
        <taxon>Thermococcales</taxon>
        <taxon>Thermococcaceae</taxon>
        <taxon>Thermococcus</taxon>
    </lineage>
</organism>
<dbReference type="SUPFAM" id="SSF48452">
    <property type="entry name" value="TPR-like"/>
    <property type="match status" value="1"/>
</dbReference>
<dbReference type="EMBL" id="CP013050">
    <property type="protein sequence ID" value="ALM74192.1"/>
    <property type="molecule type" value="Genomic_DNA"/>
</dbReference>
<reference evidence="1 2" key="1">
    <citation type="journal article" date="2016" name="Genome Announc.">
        <title>Complete genome sequence of the hyperthermophilic and piezophilic archaeon Thermococcus barophilus Ch5, capable of growth at the expense of hydrogenogenesis from carbon monoxide and formate.</title>
        <authorList>
            <person name="Oger P."/>
            <person name="Sokolova T.G."/>
            <person name="Kozhevnikova D.A."/>
            <person name="Taranov E.A."/>
            <person name="Vannier P."/>
            <person name="Lee H.S."/>
            <person name="Kwon K.K."/>
            <person name="Kang S.G."/>
            <person name="Lee J.H."/>
            <person name="Bonch-Osmolovskaya E.A."/>
            <person name="Lebedinsky A.V."/>
        </authorList>
    </citation>
    <scope>NUCLEOTIDE SEQUENCE [LARGE SCALE GENOMIC DNA]</scope>
    <source>
        <strain evidence="2">Ch5</strain>
    </source>
</reference>
<dbReference type="AlphaFoldDB" id="A0A0S1X8Z5"/>
<dbReference type="InterPro" id="IPR011990">
    <property type="entry name" value="TPR-like_helical_dom_sf"/>
</dbReference>
<evidence type="ECO:0000313" key="2">
    <source>
        <dbReference type="Proteomes" id="UP000066042"/>
    </source>
</evidence>
<protein>
    <submittedName>
        <fullName evidence="1">Uncharacterized protein</fullName>
    </submittedName>
</protein>
<dbReference type="Proteomes" id="UP000066042">
    <property type="component" value="Chromosome"/>
</dbReference>
<dbReference type="STRING" id="55802.TBCH5v1_0214"/>